<evidence type="ECO:0000256" key="1">
    <source>
        <dbReference type="ARBA" id="ARBA00023157"/>
    </source>
</evidence>
<evidence type="ECO:0000313" key="3">
    <source>
        <dbReference type="EMBL" id="CAH1957477.1"/>
    </source>
</evidence>
<dbReference type="GO" id="GO:0005737">
    <property type="term" value="C:cytoplasm"/>
    <property type="evidence" value="ECO:0007669"/>
    <property type="project" value="UniProtKB-ARBA"/>
</dbReference>
<dbReference type="InterPro" id="IPR036249">
    <property type="entry name" value="Thioredoxin-like_sf"/>
</dbReference>
<evidence type="ECO:0000313" key="4">
    <source>
        <dbReference type="Proteomes" id="UP001152888"/>
    </source>
</evidence>
<dbReference type="InterPro" id="IPR013766">
    <property type="entry name" value="Thioredoxin_domain"/>
</dbReference>
<sequence length="177" mass="19487">MAPLFQQLAAKYPKASFLKVDVDHCQDTAAAQGVSAMPTFIFYRNKVKIDRLQGADPNGLENKIKQHVGADEGEEPEVVAGHADLTPFITKPQSECLNESDEHPFTHCLSSGGGYLQSDCDEQLIINIEFNQAVKIHSIKVTAPADKGPKNIRLFINQPKTLDFDTAESFTSVQDLE</sequence>
<name>A0A9P0JMS6_ACAOB</name>
<dbReference type="InterPro" id="IPR037047">
    <property type="entry name" value="PITH_dom_sf"/>
</dbReference>
<dbReference type="OrthoDB" id="2121326at2759"/>
<dbReference type="Pfam" id="PF00085">
    <property type="entry name" value="Thioredoxin"/>
    <property type="match status" value="1"/>
</dbReference>
<dbReference type="SUPFAM" id="SSF49785">
    <property type="entry name" value="Galactose-binding domain-like"/>
    <property type="match status" value="1"/>
</dbReference>
<dbReference type="Proteomes" id="UP001152888">
    <property type="component" value="Unassembled WGS sequence"/>
</dbReference>
<feature type="domain" description="PITH" evidence="2">
    <location>
        <begin position="74"/>
        <end position="177"/>
    </location>
</feature>
<dbReference type="AlphaFoldDB" id="A0A9P0JMS6"/>
<dbReference type="EMBL" id="CAKOFQ010006670">
    <property type="protein sequence ID" value="CAH1957477.1"/>
    <property type="molecule type" value="Genomic_DNA"/>
</dbReference>
<dbReference type="Gene3D" id="3.40.30.10">
    <property type="entry name" value="Glutaredoxin"/>
    <property type="match status" value="1"/>
</dbReference>
<comment type="caution">
    <text evidence="3">The sequence shown here is derived from an EMBL/GenBank/DDBJ whole genome shotgun (WGS) entry which is preliminary data.</text>
</comment>
<dbReference type="CDD" id="cd02947">
    <property type="entry name" value="TRX_family"/>
    <property type="match status" value="1"/>
</dbReference>
<proteinExistence type="predicted"/>
<dbReference type="InterPro" id="IPR008979">
    <property type="entry name" value="Galactose-bd-like_sf"/>
</dbReference>
<dbReference type="Gene3D" id="2.60.120.470">
    <property type="entry name" value="PITH domain"/>
    <property type="match status" value="1"/>
</dbReference>
<protein>
    <recommendedName>
        <fullName evidence="2">PITH domain-containing protein</fullName>
    </recommendedName>
</protein>
<reference evidence="3" key="1">
    <citation type="submission" date="2022-03" db="EMBL/GenBank/DDBJ databases">
        <authorList>
            <person name="Sayadi A."/>
        </authorList>
    </citation>
    <scope>NUCLEOTIDE SEQUENCE</scope>
</reference>
<dbReference type="PROSITE" id="PS51532">
    <property type="entry name" value="PITH"/>
    <property type="match status" value="1"/>
</dbReference>
<dbReference type="SUPFAM" id="SSF52833">
    <property type="entry name" value="Thioredoxin-like"/>
    <property type="match status" value="1"/>
</dbReference>
<organism evidence="3 4">
    <name type="scientific">Acanthoscelides obtectus</name>
    <name type="common">Bean weevil</name>
    <name type="synonym">Bruchus obtectus</name>
    <dbReference type="NCBI Taxonomy" id="200917"/>
    <lineage>
        <taxon>Eukaryota</taxon>
        <taxon>Metazoa</taxon>
        <taxon>Ecdysozoa</taxon>
        <taxon>Arthropoda</taxon>
        <taxon>Hexapoda</taxon>
        <taxon>Insecta</taxon>
        <taxon>Pterygota</taxon>
        <taxon>Neoptera</taxon>
        <taxon>Endopterygota</taxon>
        <taxon>Coleoptera</taxon>
        <taxon>Polyphaga</taxon>
        <taxon>Cucujiformia</taxon>
        <taxon>Chrysomeloidea</taxon>
        <taxon>Chrysomelidae</taxon>
        <taxon>Bruchinae</taxon>
        <taxon>Bruchini</taxon>
        <taxon>Acanthoscelides</taxon>
    </lineage>
</organism>
<gene>
    <name evidence="3" type="ORF">ACAOBT_LOCUS2114</name>
</gene>
<dbReference type="InterPro" id="IPR010400">
    <property type="entry name" value="PITH_dom"/>
</dbReference>
<keyword evidence="4" id="KW-1185">Reference proteome</keyword>
<dbReference type="Pfam" id="PF06201">
    <property type="entry name" value="PITH"/>
    <property type="match status" value="1"/>
</dbReference>
<keyword evidence="1" id="KW-1015">Disulfide bond</keyword>
<dbReference type="PANTHER" id="PTHR46115">
    <property type="entry name" value="THIOREDOXIN-LIKE PROTEIN 1"/>
    <property type="match status" value="1"/>
</dbReference>
<evidence type="ECO:0000259" key="2">
    <source>
        <dbReference type="PROSITE" id="PS51532"/>
    </source>
</evidence>
<accession>A0A9P0JMS6</accession>